<feature type="compositionally biased region" description="Low complexity" evidence="1">
    <location>
        <begin position="460"/>
        <end position="474"/>
    </location>
</feature>
<dbReference type="Proteomes" id="UP001597493">
    <property type="component" value="Unassembled WGS sequence"/>
</dbReference>
<protein>
    <submittedName>
        <fullName evidence="2">YbbR-like domain-containing protein</fullName>
    </submittedName>
</protein>
<dbReference type="Pfam" id="PF07949">
    <property type="entry name" value="YbbR"/>
    <property type="match status" value="2"/>
</dbReference>
<proteinExistence type="predicted"/>
<feature type="region of interest" description="Disordered" evidence="1">
    <location>
        <begin position="408"/>
        <end position="481"/>
    </location>
</feature>
<keyword evidence="3" id="KW-1185">Reference proteome</keyword>
<evidence type="ECO:0000313" key="3">
    <source>
        <dbReference type="Proteomes" id="UP001597493"/>
    </source>
</evidence>
<reference evidence="3" key="1">
    <citation type="journal article" date="2019" name="Int. J. Syst. Evol. Microbiol.">
        <title>The Global Catalogue of Microorganisms (GCM) 10K type strain sequencing project: providing services to taxonomists for standard genome sequencing and annotation.</title>
        <authorList>
            <consortium name="The Broad Institute Genomics Platform"/>
            <consortium name="The Broad Institute Genome Sequencing Center for Infectious Disease"/>
            <person name="Wu L."/>
            <person name="Ma J."/>
        </authorList>
    </citation>
    <scope>NUCLEOTIDE SEQUENCE [LARGE SCALE GENOMIC DNA]</scope>
    <source>
        <strain evidence="3">TISTR 1827</strain>
    </source>
</reference>
<accession>A0ABW5QVT4</accession>
<dbReference type="EMBL" id="JBHUMY010000007">
    <property type="protein sequence ID" value="MFD2660462.1"/>
    <property type="molecule type" value="Genomic_DNA"/>
</dbReference>
<gene>
    <name evidence="2" type="ORF">ACFSW5_09280</name>
</gene>
<dbReference type="InterPro" id="IPR053154">
    <property type="entry name" value="c-di-AMP_regulator"/>
</dbReference>
<evidence type="ECO:0000313" key="2">
    <source>
        <dbReference type="EMBL" id="MFD2660462.1"/>
    </source>
</evidence>
<dbReference type="PANTHER" id="PTHR37804">
    <property type="entry name" value="CDAA REGULATORY PROTEIN CDAR"/>
    <property type="match status" value="1"/>
</dbReference>
<dbReference type="RefSeq" id="WP_379271763.1">
    <property type="nucleotide sequence ID" value="NZ_JBHUGT010000017.1"/>
</dbReference>
<organism evidence="2 3">
    <name type="scientific">Paenibacillus thailandensis</name>
    <dbReference type="NCBI Taxonomy" id="393250"/>
    <lineage>
        <taxon>Bacteria</taxon>
        <taxon>Bacillati</taxon>
        <taxon>Bacillota</taxon>
        <taxon>Bacilli</taxon>
        <taxon>Bacillales</taxon>
        <taxon>Paenibacillaceae</taxon>
        <taxon>Paenibacillus</taxon>
    </lineage>
</organism>
<name>A0ABW5QVT4_9BACL</name>
<dbReference type="Gene3D" id="2.170.120.30">
    <property type="match status" value="2"/>
</dbReference>
<comment type="caution">
    <text evidence="2">The sequence shown here is derived from an EMBL/GenBank/DDBJ whole genome shotgun (WGS) entry which is preliminary data.</text>
</comment>
<dbReference type="InterPro" id="IPR012505">
    <property type="entry name" value="YbbR"/>
</dbReference>
<sequence>MDKWMSQPTALKIVSVVIAVMLWAVVHLDQEAPATTVTSSTDTKIFEALQIRPEGLDETKYALVGMEPTSVRMVVQGRRSELLTADDSDYQVKADLSGLGPGEHYLALKADLPNGVQATEMSPSSVKVEIVEIETKAFDVQVETEGQPAEGYIVGDATVSSPSVNVILPKDEMPFVAAVKVKVNIDGATGTVTDRKAKVVVYDTEGKEMTDAKVSPETVEVQQSVLPPSKELPLKISYTGQLPEGVSIDSLYASVDRVVVYASRKVLDEMDSYPGVVVDLSKLTESGSMEVKLKLADGVVKTEPSAVTVTYKVDQAEEKTLSGVPIDATGLEDGLKAEWETPEAGLLDLTVSGSKELLAGLQASDVRVTADLTGLAAGKHNVELKVDLPSFVYLKEGQELTATVVLSDASATPTPGDSPPATGTGGTAPPDSDGSTGVFDPDEGEAGNDGGSGSEESSEEPGNGSADDSGSGNATNKPGNE</sequence>
<dbReference type="Gene3D" id="2.170.120.40">
    <property type="entry name" value="YbbR-like domain"/>
    <property type="match status" value="2"/>
</dbReference>
<evidence type="ECO:0000256" key="1">
    <source>
        <dbReference type="SAM" id="MobiDB-lite"/>
    </source>
</evidence>
<dbReference type="PANTHER" id="PTHR37804:SF1">
    <property type="entry name" value="CDAA REGULATORY PROTEIN CDAR"/>
    <property type="match status" value="1"/>
</dbReference>
<feature type="compositionally biased region" description="Low complexity" evidence="1">
    <location>
        <begin position="409"/>
        <end position="434"/>
    </location>
</feature>